<dbReference type="InterPro" id="IPR007110">
    <property type="entry name" value="Ig-like_dom"/>
</dbReference>
<dbReference type="PROSITE" id="PS50835">
    <property type="entry name" value="IG_LIKE"/>
    <property type="match status" value="1"/>
</dbReference>
<evidence type="ECO:0000313" key="2">
    <source>
        <dbReference type="Ensembl" id="ENSSMRP00000020291.1"/>
    </source>
</evidence>
<keyword evidence="3" id="KW-1185">Reference proteome</keyword>
<dbReference type="Gene3D" id="2.60.40.10">
    <property type="entry name" value="Immunoglobulins"/>
    <property type="match status" value="1"/>
</dbReference>
<dbReference type="InterPro" id="IPR013783">
    <property type="entry name" value="Ig-like_fold"/>
</dbReference>
<dbReference type="Proteomes" id="UP000694421">
    <property type="component" value="Unplaced"/>
</dbReference>
<dbReference type="InterPro" id="IPR003599">
    <property type="entry name" value="Ig_sub"/>
</dbReference>
<feature type="domain" description="Ig-like" evidence="1">
    <location>
        <begin position="6"/>
        <end position="100"/>
    </location>
</feature>
<dbReference type="OMA" id="AGAPYWG"/>
<accession>A0A8D0CCP4</accession>
<sequence length="152" mass="16421">MIMLHPQLCLYSVVQFPSEVVAIVGDTITLKCAFSIQAGKPSPAKGAMSWFRGPSETKSEVIPGGRFSLSYPDTFHRPGEGQLMIANVSLEDAGCYTCQVMLWGEGEARGNGIKLHVYGKSNPLFALLHNSIYALFSLHVGALVLSTGYRGI</sequence>
<proteinExistence type="predicted"/>
<dbReference type="SMART" id="SM00409">
    <property type="entry name" value="IG"/>
    <property type="match status" value="1"/>
</dbReference>
<dbReference type="GeneTree" id="ENSGT00950000185724"/>
<organism evidence="2 3">
    <name type="scientific">Salvator merianae</name>
    <name type="common">Argentine black and white tegu</name>
    <name type="synonym">Tupinambis merianae</name>
    <dbReference type="NCBI Taxonomy" id="96440"/>
    <lineage>
        <taxon>Eukaryota</taxon>
        <taxon>Metazoa</taxon>
        <taxon>Chordata</taxon>
        <taxon>Craniata</taxon>
        <taxon>Vertebrata</taxon>
        <taxon>Euteleostomi</taxon>
        <taxon>Lepidosauria</taxon>
        <taxon>Squamata</taxon>
        <taxon>Bifurcata</taxon>
        <taxon>Unidentata</taxon>
        <taxon>Episquamata</taxon>
        <taxon>Laterata</taxon>
        <taxon>Teiioidea</taxon>
        <taxon>Teiidae</taxon>
        <taxon>Salvator</taxon>
    </lineage>
</organism>
<reference evidence="2" key="2">
    <citation type="submission" date="2025-09" db="UniProtKB">
        <authorList>
            <consortium name="Ensembl"/>
        </authorList>
    </citation>
    <scope>IDENTIFICATION</scope>
</reference>
<dbReference type="Pfam" id="PF07686">
    <property type="entry name" value="V-set"/>
    <property type="match status" value="1"/>
</dbReference>
<dbReference type="AlphaFoldDB" id="A0A8D0CCP4"/>
<reference evidence="2" key="1">
    <citation type="submission" date="2025-08" db="UniProtKB">
        <authorList>
            <consortium name="Ensembl"/>
        </authorList>
    </citation>
    <scope>IDENTIFICATION</scope>
</reference>
<dbReference type="Ensembl" id="ENSSMRT00000023775.1">
    <property type="protein sequence ID" value="ENSSMRP00000020291.1"/>
    <property type="gene ID" value="ENSSMRG00000015781.1"/>
</dbReference>
<dbReference type="InterPro" id="IPR013106">
    <property type="entry name" value="Ig_V-set"/>
</dbReference>
<evidence type="ECO:0000259" key="1">
    <source>
        <dbReference type="PROSITE" id="PS50835"/>
    </source>
</evidence>
<evidence type="ECO:0000313" key="3">
    <source>
        <dbReference type="Proteomes" id="UP000694421"/>
    </source>
</evidence>
<dbReference type="SUPFAM" id="SSF48726">
    <property type="entry name" value="Immunoglobulin"/>
    <property type="match status" value="1"/>
</dbReference>
<protein>
    <recommendedName>
        <fullName evidence="1">Ig-like domain-containing protein</fullName>
    </recommendedName>
</protein>
<name>A0A8D0CCP4_SALMN</name>
<dbReference type="InterPro" id="IPR036179">
    <property type="entry name" value="Ig-like_dom_sf"/>
</dbReference>